<evidence type="ECO:0000313" key="3">
    <source>
        <dbReference type="Proteomes" id="UP000608522"/>
    </source>
</evidence>
<organism evidence="2 3">
    <name type="scientific">Streptomyces spororaveus</name>
    <dbReference type="NCBI Taxonomy" id="284039"/>
    <lineage>
        <taxon>Bacteria</taxon>
        <taxon>Bacillati</taxon>
        <taxon>Actinomycetota</taxon>
        <taxon>Actinomycetes</taxon>
        <taxon>Kitasatosporales</taxon>
        <taxon>Streptomycetaceae</taxon>
        <taxon>Streptomyces</taxon>
    </lineage>
</organism>
<comment type="caution">
    <text evidence="2">The sequence shown here is derived from an EMBL/GenBank/DDBJ whole genome shotgun (WGS) entry which is preliminary data.</text>
</comment>
<sequence>MAREHETDAAGGRRQPVAAATGENGTGDGERGDGRSYMGLGGDAFADFDRVVCARCDYAYPVLDVQDPTPLPERCPNDGSGLTYRPAGWQPGAE</sequence>
<evidence type="ECO:0000313" key="2">
    <source>
        <dbReference type="EMBL" id="GHI82010.1"/>
    </source>
</evidence>
<keyword evidence="3" id="KW-1185">Reference proteome</keyword>
<dbReference type="EMBL" id="BNED01000005">
    <property type="protein sequence ID" value="GHI82010.1"/>
    <property type="molecule type" value="Genomic_DNA"/>
</dbReference>
<feature type="region of interest" description="Disordered" evidence="1">
    <location>
        <begin position="66"/>
        <end position="94"/>
    </location>
</feature>
<name>A0ABQ3TNL3_9ACTN</name>
<dbReference type="RefSeq" id="WP_202203035.1">
    <property type="nucleotide sequence ID" value="NZ_BAAATO010000003.1"/>
</dbReference>
<reference evidence="3" key="1">
    <citation type="submission" date="2023-07" db="EMBL/GenBank/DDBJ databases">
        <title>Whole genome shotgun sequence of Streptomyces spororaveus NBRC 15456.</title>
        <authorList>
            <person name="Komaki H."/>
            <person name="Tamura T."/>
        </authorList>
    </citation>
    <scope>NUCLEOTIDE SEQUENCE [LARGE SCALE GENOMIC DNA]</scope>
    <source>
        <strain evidence="3">NBRC 15456</strain>
    </source>
</reference>
<evidence type="ECO:0000256" key="1">
    <source>
        <dbReference type="SAM" id="MobiDB-lite"/>
    </source>
</evidence>
<proteinExistence type="predicted"/>
<dbReference type="Proteomes" id="UP000608522">
    <property type="component" value="Unassembled WGS sequence"/>
</dbReference>
<accession>A0ABQ3TNL3</accession>
<feature type="region of interest" description="Disordered" evidence="1">
    <location>
        <begin position="1"/>
        <end position="39"/>
    </location>
</feature>
<protein>
    <submittedName>
        <fullName evidence="2">Uncharacterized protein</fullName>
    </submittedName>
</protein>
<gene>
    <name evidence="2" type="ORF">Sspor_75710</name>
</gene>